<gene>
    <name evidence="2" type="ORF">NPIL_508611</name>
</gene>
<comment type="caution">
    <text evidence="2">The sequence shown here is derived from an EMBL/GenBank/DDBJ whole genome shotgun (WGS) entry which is preliminary data.</text>
</comment>
<accession>A0A8X6KLA6</accession>
<evidence type="ECO:0000313" key="2">
    <source>
        <dbReference type="EMBL" id="GFS57330.1"/>
    </source>
</evidence>
<feature type="region of interest" description="Disordered" evidence="1">
    <location>
        <begin position="1"/>
        <end position="26"/>
    </location>
</feature>
<dbReference type="EMBL" id="BMAW01092852">
    <property type="protein sequence ID" value="GFS57330.1"/>
    <property type="molecule type" value="Genomic_DNA"/>
</dbReference>
<sequence>MPYSSKGNTGRLHAPSRPAVPDTRHQTDWVQSPTLKMVSHINEPKCEIERGITAAFGWLVDPGQFRLRGGHGGWSQPDGGEESLA</sequence>
<reference evidence="2" key="1">
    <citation type="submission" date="2020-08" db="EMBL/GenBank/DDBJ databases">
        <title>Multicomponent nature underlies the extraordinary mechanical properties of spider dragline silk.</title>
        <authorList>
            <person name="Kono N."/>
            <person name="Nakamura H."/>
            <person name="Mori M."/>
            <person name="Yoshida Y."/>
            <person name="Ohtoshi R."/>
            <person name="Malay A.D."/>
            <person name="Moran D.A.P."/>
            <person name="Tomita M."/>
            <person name="Numata K."/>
            <person name="Arakawa K."/>
        </authorList>
    </citation>
    <scope>NUCLEOTIDE SEQUENCE</scope>
</reference>
<name>A0A8X6KLA6_NEPPI</name>
<dbReference type="Proteomes" id="UP000887013">
    <property type="component" value="Unassembled WGS sequence"/>
</dbReference>
<dbReference type="AlphaFoldDB" id="A0A8X6KLA6"/>
<evidence type="ECO:0000256" key="1">
    <source>
        <dbReference type="SAM" id="MobiDB-lite"/>
    </source>
</evidence>
<keyword evidence="3" id="KW-1185">Reference proteome</keyword>
<protein>
    <submittedName>
        <fullName evidence="2">Uncharacterized protein</fullName>
    </submittedName>
</protein>
<evidence type="ECO:0000313" key="3">
    <source>
        <dbReference type="Proteomes" id="UP000887013"/>
    </source>
</evidence>
<organism evidence="2 3">
    <name type="scientific">Nephila pilipes</name>
    <name type="common">Giant wood spider</name>
    <name type="synonym">Nephila maculata</name>
    <dbReference type="NCBI Taxonomy" id="299642"/>
    <lineage>
        <taxon>Eukaryota</taxon>
        <taxon>Metazoa</taxon>
        <taxon>Ecdysozoa</taxon>
        <taxon>Arthropoda</taxon>
        <taxon>Chelicerata</taxon>
        <taxon>Arachnida</taxon>
        <taxon>Araneae</taxon>
        <taxon>Araneomorphae</taxon>
        <taxon>Entelegynae</taxon>
        <taxon>Araneoidea</taxon>
        <taxon>Nephilidae</taxon>
        <taxon>Nephila</taxon>
    </lineage>
</organism>
<proteinExistence type="predicted"/>